<name>A0A183CVK0_9BILA</name>
<reference evidence="1 2" key="2">
    <citation type="submission" date="2018-11" db="EMBL/GenBank/DDBJ databases">
        <authorList>
            <consortium name="Pathogen Informatics"/>
        </authorList>
    </citation>
    <scope>NUCLEOTIDE SEQUENCE [LARGE SCALE GENOMIC DNA]</scope>
</reference>
<sequence>MLERTNVQAPVQLEPEVGAVADDDHWLAELKNEDRELENADKLELATEPDTNASSTEQNMTEVYEEPFIRVYFRPLCNERNC</sequence>
<dbReference type="Proteomes" id="UP000271098">
    <property type="component" value="Unassembled WGS sequence"/>
</dbReference>
<dbReference type="AlphaFoldDB" id="A0A183CVK0"/>
<keyword evidence="2" id="KW-1185">Reference proteome</keyword>
<dbReference type="OrthoDB" id="5852043at2759"/>
<dbReference type="WBParaSite" id="GPUH_0000049101-mRNA-1">
    <property type="protein sequence ID" value="GPUH_0000049101-mRNA-1"/>
    <property type="gene ID" value="GPUH_0000049101"/>
</dbReference>
<reference evidence="3" key="1">
    <citation type="submission" date="2016-06" db="UniProtKB">
        <authorList>
            <consortium name="WormBaseParasite"/>
        </authorList>
    </citation>
    <scope>IDENTIFICATION</scope>
</reference>
<dbReference type="EMBL" id="UYRT01000434">
    <property type="protein sequence ID" value="VDK28183.1"/>
    <property type="molecule type" value="Genomic_DNA"/>
</dbReference>
<evidence type="ECO:0000313" key="1">
    <source>
        <dbReference type="EMBL" id="VDK28183.1"/>
    </source>
</evidence>
<protein>
    <submittedName>
        <fullName evidence="1 3">Uncharacterized protein</fullName>
    </submittedName>
</protein>
<gene>
    <name evidence="1" type="ORF">GPUH_LOCUS491</name>
</gene>
<accession>A0A183CVK0</accession>
<evidence type="ECO:0000313" key="3">
    <source>
        <dbReference type="WBParaSite" id="GPUH_0000049101-mRNA-1"/>
    </source>
</evidence>
<evidence type="ECO:0000313" key="2">
    <source>
        <dbReference type="Proteomes" id="UP000271098"/>
    </source>
</evidence>
<proteinExistence type="predicted"/>
<organism evidence="3">
    <name type="scientific">Gongylonema pulchrum</name>
    <dbReference type="NCBI Taxonomy" id="637853"/>
    <lineage>
        <taxon>Eukaryota</taxon>
        <taxon>Metazoa</taxon>
        <taxon>Ecdysozoa</taxon>
        <taxon>Nematoda</taxon>
        <taxon>Chromadorea</taxon>
        <taxon>Rhabditida</taxon>
        <taxon>Spirurina</taxon>
        <taxon>Spiruromorpha</taxon>
        <taxon>Spiruroidea</taxon>
        <taxon>Gongylonematidae</taxon>
        <taxon>Gongylonema</taxon>
    </lineage>
</organism>